<proteinExistence type="predicted"/>
<name>A0A481Z0E0_9VIRU</name>
<dbReference type="EMBL" id="MK500406">
    <property type="protein sequence ID" value="QBK88938.1"/>
    <property type="molecule type" value="Genomic_DNA"/>
</dbReference>
<protein>
    <submittedName>
        <fullName evidence="1">Uncharacterized protein</fullName>
    </submittedName>
</protein>
<evidence type="ECO:0000313" key="1">
    <source>
        <dbReference type="EMBL" id="QBK88938.1"/>
    </source>
</evidence>
<gene>
    <name evidence="1" type="ORF">LCMiAC02_00310</name>
</gene>
<organism evidence="1">
    <name type="scientific">Mimivirus LCMiAC02</name>
    <dbReference type="NCBI Taxonomy" id="2506609"/>
    <lineage>
        <taxon>Viruses</taxon>
        <taxon>Varidnaviria</taxon>
        <taxon>Bamfordvirae</taxon>
        <taxon>Nucleocytoviricota</taxon>
        <taxon>Megaviricetes</taxon>
        <taxon>Imitervirales</taxon>
        <taxon>Mimiviridae</taxon>
        <taxon>Klosneuvirinae</taxon>
    </lineage>
</organism>
<sequence>MNYKNKYLKYKSKYLQTKCTPQNYLNSTPPSYYQCGGANMTIVGVKSMYIYKSPSKTIYLFGKCVDDRYCVYPKNGDENTKNMYHMKEVIYDIIRRNIKKNIEDKQKNYVDIYLDSDKLIVTDDEIKKILSDIPKNITEYVKAASGGDEDIERKYVNRAFDQLFAIFTDEYLSKTFIMRYVKCFKYNECPPYTRFHDIERKRNTILDELIYKLKYISIISNIYRDMIINDKKKPSSDKIKELLLKENKSSKYNLYGLLDNILIKTGIDLEYNVIEYRKLYNYVYENYDDTTKDIYKRTKLDLEKIITHILKKTKEIYGDLVWKIESIQNEEFIEKIKKFVASREIETIRNLDIPFHIGYVTKFFEKIRDIINVIHMVVTMHDKDQNRILVVTDESLLDHTKDILKLLEYEEVLIASIPPKTIDDDKSIKIINIDQSIVSSDDILNFNIEFIL</sequence>
<reference evidence="1" key="1">
    <citation type="journal article" date="2019" name="MBio">
        <title>Virus Genomes from Deep Sea Sediments Expand the Ocean Megavirome and Support Independent Origins of Viral Gigantism.</title>
        <authorList>
            <person name="Backstrom D."/>
            <person name="Yutin N."/>
            <person name="Jorgensen S.L."/>
            <person name="Dharamshi J."/>
            <person name="Homa F."/>
            <person name="Zaremba-Niedwiedzka K."/>
            <person name="Spang A."/>
            <person name="Wolf Y.I."/>
            <person name="Koonin E.V."/>
            <person name="Ettema T.J."/>
        </authorList>
    </citation>
    <scope>NUCLEOTIDE SEQUENCE</scope>
</reference>
<accession>A0A481Z0E0</accession>